<dbReference type="SMART" id="SM00257">
    <property type="entry name" value="LysM"/>
    <property type="match status" value="1"/>
</dbReference>
<dbReference type="GO" id="GO:0005524">
    <property type="term" value="F:ATP binding"/>
    <property type="evidence" value="ECO:0007669"/>
    <property type="project" value="UniProtKB-KW"/>
</dbReference>
<dbReference type="PROSITE" id="PS51782">
    <property type="entry name" value="LYSM"/>
    <property type="match status" value="1"/>
</dbReference>
<keyword evidence="15" id="KW-1185">Reference proteome</keyword>
<dbReference type="InterPro" id="IPR056563">
    <property type="entry name" value="LysM3_LYK4_5"/>
</dbReference>
<evidence type="ECO:0000313" key="16">
    <source>
        <dbReference type="RefSeq" id="XP_020109553.1"/>
    </source>
</evidence>
<dbReference type="FunFam" id="1.10.510.10:FF:000468">
    <property type="entry name" value="PTI1-like tyrosine-protein kinase 3"/>
    <property type="match status" value="1"/>
</dbReference>
<evidence type="ECO:0000256" key="11">
    <source>
        <dbReference type="SAM" id="Phobius"/>
    </source>
</evidence>
<evidence type="ECO:0000256" key="9">
    <source>
        <dbReference type="ARBA" id="ARBA00023157"/>
    </source>
</evidence>
<organism evidence="15 16">
    <name type="scientific">Ananas comosus</name>
    <name type="common">Pineapple</name>
    <name type="synonym">Ananas ananas</name>
    <dbReference type="NCBI Taxonomy" id="4615"/>
    <lineage>
        <taxon>Eukaryota</taxon>
        <taxon>Viridiplantae</taxon>
        <taxon>Streptophyta</taxon>
        <taxon>Embryophyta</taxon>
        <taxon>Tracheophyta</taxon>
        <taxon>Spermatophyta</taxon>
        <taxon>Magnoliopsida</taxon>
        <taxon>Liliopsida</taxon>
        <taxon>Poales</taxon>
        <taxon>Bromeliaceae</taxon>
        <taxon>Bromelioideae</taxon>
        <taxon>Ananas</taxon>
    </lineage>
</organism>
<keyword evidence="6" id="KW-0067">ATP-binding</keyword>
<dbReference type="CDD" id="cd00118">
    <property type="entry name" value="LysM"/>
    <property type="match status" value="1"/>
</dbReference>
<feature type="domain" description="LysM" evidence="14">
    <location>
        <begin position="203"/>
        <end position="247"/>
    </location>
</feature>
<feature type="signal peptide" evidence="12">
    <location>
        <begin position="1"/>
        <end position="36"/>
    </location>
</feature>
<dbReference type="Gene3D" id="3.10.350.10">
    <property type="entry name" value="LysM domain"/>
    <property type="match status" value="1"/>
</dbReference>
<accession>A0A6P5GUL0</accession>
<dbReference type="InterPro" id="IPR000719">
    <property type="entry name" value="Prot_kinase_dom"/>
</dbReference>
<dbReference type="AlphaFoldDB" id="A0A6P5GUL0"/>
<feature type="region of interest" description="Disordered" evidence="10">
    <location>
        <begin position="321"/>
        <end position="347"/>
    </location>
</feature>
<feature type="transmembrane region" description="Helical" evidence="11">
    <location>
        <begin position="288"/>
        <end position="312"/>
    </location>
</feature>
<dbReference type="Pfam" id="PF23446">
    <property type="entry name" value="LysM1_NFP_LYK"/>
    <property type="match status" value="1"/>
</dbReference>
<evidence type="ECO:0000256" key="3">
    <source>
        <dbReference type="ARBA" id="ARBA00022692"/>
    </source>
</evidence>
<evidence type="ECO:0000256" key="6">
    <source>
        <dbReference type="ARBA" id="ARBA00022840"/>
    </source>
</evidence>
<dbReference type="PROSITE" id="PS50890">
    <property type="entry name" value="PUA"/>
    <property type="match status" value="1"/>
</dbReference>
<evidence type="ECO:0000256" key="2">
    <source>
        <dbReference type="ARBA" id="ARBA00022475"/>
    </source>
</evidence>
<dbReference type="PANTHER" id="PTHR45927">
    <property type="entry name" value="LYSM-DOMAIN RECEPTOR-LIKE KINASE-RELATED"/>
    <property type="match status" value="1"/>
</dbReference>
<gene>
    <name evidence="16" type="primary">LOC109724960</name>
</gene>
<sequence>MGKPKQRQQEQEQPPVLFSLSVFFLCFLISIGCSDAQQEYENNEQDNCYGTNGSSTLGYSCSGGGSRSCTAYLTFRAAAPSYQSPVDISNLLSADAANISSVNGAADASSPLPDGRPVLVPVACACAGAYYQHNATYTLKSASEIYLTVANGTFAGLSTCQALIAQNPRYESHNLSVGLTIAVPLRCACPSPNQTAQGYKYLLTYVVTWGEDPSAIAGRFGVDPQALLDANSLSADSTIYPFTTLLVPLRSEPTEQQLLAASPPPPPSSTLPPPPSGSSSSSSSSNKWVFIGIGIGAGLLILCGILAGLLTVRFRRRRAAGLPPGYAKGKTNSESGGAPGDAPMKRPAPLISSDVRNVIESLAVYEHGELERATGFFGEEHRIKGSVYRGVINGDSAAIKRLKGDVSNEINILKHINHSNVVRLSGFCVHDGDTFLVYEFADHGSLADWLHHHHHHHPHHPHDGSSNEWSSGGRGYLSWKQRVQIAYDVADGLNYLHNYTNPPYIHKNLKSSNILLDAELRAKLSNFGLARAVLPTTDESGESAPQMTRHVVGTQGYMAPEYLEHGLVTPQLDVFAFGVIMLELLSGREAASFADDKETKGGEKALLLWESISGVLGGEDVRRNFRGFVDPYLQSDYPFDLAFAMAELAMRCVSREPGARPSIGEVLVSLSAIYNAASDWDPSDYSHSGSMIHAR</sequence>
<dbReference type="GeneID" id="109724960"/>
<evidence type="ECO:0000256" key="12">
    <source>
        <dbReference type="SAM" id="SignalP"/>
    </source>
</evidence>
<name>A0A6P5GUL0_ANACO</name>
<dbReference type="Gramene" id="Aco009459.1.mrna1">
    <property type="protein sequence ID" value="Aco009459.1.mrna1.cds1"/>
    <property type="gene ID" value="Aco009459.1.path1"/>
</dbReference>
<dbReference type="Pfam" id="PF23472">
    <property type="entry name" value="LysM2_CERK1_LYK3_4_5"/>
    <property type="match status" value="1"/>
</dbReference>
<dbReference type="GO" id="GO:0004672">
    <property type="term" value="F:protein kinase activity"/>
    <property type="evidence" value="ECO:0007669"/>
    <property type="project" value="InterPro"/>
</dbReference>
<dbReference type="InterPro" id="IPR011009">
    <property type="entry name" value="Kinase-like_dom_sf"/>
</dbReference>
<protein>
    <submittedName>
        <fullName evidence="16">Protein LYK5-like</fullName>
    </submittedName>
</protein>
<evidence type="ECO:0000259" key="14">
    <source>
        <dbReference type="PROSITE" id="PS51782"/>
    </source>
</evidence>
<reference evidence="16" key="2">
    <citation type="submission" date="2025-08" db="UniProtKB">
        <authorList>
            <consortium name="RefSeq"/>
        </authorList>
    </citation>
    <scope>IDENTIFICATION</scope>
    <source>
        <tissue evidence="16">Leaf</tissue>
    </source>
</reference>
<dbReference type="Proteomes" id="UP000515123">
    <property type="component" value="Linkage group 19"/>
</dbReference>
<comment type="subcellular location">
    <subcellularLocation>
        <location evidence="1">Cell membrane</location>
        <topology evidence="1">Single-pass membrane protein</topology>
    </subcellularLocation>
</comment>
<feature type="compositionally biased region" description="Pro residues" evidence="10">
    <location>
        <begin position="262"/>
        <end position="276"/>
    </location>
</feature>
<feature type="chain" id="PRO_5027537103" evidence="12">
    <location>
        <begin position="37"/>
        <end position="695"/>
    </location>
</feature>
<dbReference type="Pfam" id="PF07714">
    <property type="entry name" value="PK_Tyr_Ser-Thr"/>
    <property type="match status" value="1"/>
</dbReference>
<dbReference type="PROSITE" id="PS51257">
    <property type="entry name" value="PROKAR_LIPOPROTEIN"/>
    <property type="match status" value="1"/>
</dbReference>
<dbReference type="RefSeq" id="XP_020109553.1">
    <property type="nucleotide sequence ID" value="XM_020253964.1"/>
</dbReference>
<evidence type="ECO:0000256" key="5">
    <source>
        <dbReference type="ARBA" id="ARBA00022741"/>
    </source>
</evidence>
<keyword evidence="2" id="KW-1003">Cell membrane</keyword>
<evidence type="ECO:0000256" key="8">
    <source>
        <dbReference type="ARBA" id="ARBA00023136"/>
    </source>
</evidence>
<evidence type="ECO:0000313" key="15">
    <source>
        <dbReference type="Proteomes" id="UP000515123"/>
    </source>
</evidence>
<feature type="domain" description="Protein kinase" evidence="13">
    <location>
        <begin position="366"/>
        <end position="674"/>
    </location>
</feature>
<dbReference type="InterPro" id="IPR052611">
    <property type="entry name" value="Plant_RLK_LysM"/>
</dbReference>
<evidence type="ECO:0000256" key="10">
    <source>
        <dbReference type="SAM" id="MobiDB-lite"/>
    </source>
</evidence>
<keyword evidence="9" id="KW-1015">Disulfide bond</keyword>
<dbReference type="PROSITE" id="PS50011">
    <property type="entry name" value="PROTEIN_KINASE_DOM"/>
    <property type="match status" value="1"/>
</dbReference>
<keyword evidence="4 12" id="KW-0732">Signal</keyword>
<dbReference type="InterPro" id="IPR018392">
    <property type="entry name" value="LysM"/>
</dbReference>
<dbReference type="InterPro" id="IPR056562">
    <property type="entry name" value="LysM2_CERK1_LYK3_4_5"/>
</dbReference>
<evidence type="ECO:0000256" key="7">
    <source>
        <dbReference type="ARBA" id="ARBA00022989"/>
    </source>
</evidence>
<keyword evidence="8 11" id="KW-0472">Membrane</keyword>
<dbReference type="OrthoDB" id="4062651at2759"/>
<dbReference type="SUPFAM" id="SSF56112">
    <property type="entry name" value="Protein kinase-like (PK-like)"/>
    <property type="match status" value="1"/>
</dbReference>
<dbReference type="InterPro" id="IPR056561">
    <property type="entry name" value="NFP_LYK_LysM1"/>
</dbReference>
<proteinExistence type="predicted"/>
<dbReference type="Gene3D" id="3.30.200.20">
    <property type="entry name" value="Phosphorylase Kinase, domain 1"/>
    <property type="match status" value="1"/>
</dbReference>
<evidence type="ECO:0000256" key="1">
    <source>
        <dbReference type="ARBA" id="ARBA00004162"/>
    </source>
</evidence>
<dbReference type="Pfam" id="PF23473">
    <property type="entry name" value="LysM3_LYK4_5"/>
    <property type="match status" value="1"/>
</dbReference>
<dbReference type="SUPFAM" id="SSF54106">
    <property type="entry name" value="LysM domain"/>
    <property type="match status" value="1"/>
</dbReference>
<dbReference type="PANTHER" id="PTHR45927:SF6">
    <property type="entry name" value="PROTEIN LYK5"/>
    <property type="match status" value="1"/>
</dbReference>
<keyword evidence="5" id="KW-0547">Nucleotide-binding</keyword>
<evidence type="ECO:0000256" key="4">
    <source>
        <dbReference type="ARBA" id="ARBA00022729"/>
    </source>
</evidence>
<evidence type="ECO:0000259" key="13">
    <source>
        <dbReference type="PROSITE" id="PS50011"/>
    </source>
</evidence>
<dbReference type="GO" id="GO:0005886">
    <property type="term" value="C:plasma membrane"/>
    <property type="evidence" value="ECO:0007669"/>
    <property type="project" value="UniProtKB-SubCell"/>
</dbReference>
<dbReference type="Gene3D" id="1.10.510.10">
    <property type="entry name" value="Transferase(Phosphotransferase) domain 1"/>
    <property type="match status" value="1"/>
</dbReference>
<keyword evidence="7 11" id="KW-1133">Transmembrane helix</keyword>
<dbReference type="InterPro" id="IPR001245">
    <property type="entry name" value="Ser-Thr/Tyr_kinase_cat_dom"/>
</dbReference>
<reference evidence="15" key="1">
    <citation type="journal article" date="2015" name="Nat. Genet.">
        <title>The pineapple genome and the evolution of CAM photosynthesis.</title>
        <authorList>
            <person name="Ming R."/>
            <person name="VanBuren R."/>
            <person name="Wai C.M."/>
            <person name="Tang H."/>
            <person name="Schatz M.C."/>
            <person name="Bowers J.E."/>
            <person name="Lyons E."/>
            <person name="Wang M.L."/>
            <person name="Chen J."/>
            <person name="Biggers E."/>
            <person name="Zhang J."/>
            <person name="Huang L."/>
            <person name="Zhang L."/>
            <person name="Miao W."/>
            <person name="Zhang J."/>
            <person name="Ye Z."/>
            <person name="Miao C."/>
            <person name="Lin Z."/>
            <person name="Wang H."/>
            <person name="Zhou H."/>
            <person name="Yim W.C."/>
            <person name="Priest H.D."/>
            <person name="Zheng C."/>
            <person name="Woodhouse M."/>
            <person name="Edger P.P."/>
            <person name="Guyot R."/>
            <person name="Guo H.B."/>
            <person name="Guo H."/>
            <person name="Zheng G."/>
            <person name="Singh R."/>
            <person name="Sharma A."/>
            <person name="Min X."/>
            <person name="Zheng Y."/>
            <person name="Lee H."/>
            <person name="Gurtowski J."/>
            <person name="Sedlazeck F.J."/>
            <person name="Harkess A."/>
            <person name="McKain M.R."/>
            <person name="Liao Z."/>
            <person name="Fang J."/>
            <person name="Liu J."/>
            <person name="Zhang X."/>
            <person name="Zhang Q."/>
            <person name="Hu W."/>
            <person name="Qin Y."/>
            <person name="Wang K."/>
            <person name="Chen L.Y."/>
            <person name="Shirley N."/>
            <person name="Lin Y.R."/>
            <person name="Liu L.Y."/>
            <person name="Hernandez A.G."/>
            <person name="Wright C.L."/>
            <person name="Bulone V."/>
            <person name="Tuskan G.A."/>
            <person name="Heath K."/>
            <person name="Zee F."/>
            <person name="Moore P.H."/>
            <person name="Sunkar R."/>
            <person name="Leebens-Mack J.H."/>
            <person name="Mockler T."/>
            <person name="Bennetzen J.L."/>
            <person name="Freeling M."/>
            <person name="Sankoff D."/>
            <person name="Paterson A.H."/>
            <person name="Zhu X."/>
            <person name="Yang X."/>
            <person name="Smith J.A."/>
            <person name="Cushman J.C."/>
            <person name="Paull R.E."/>
            <person name="Yu Q."/>
        </authorList>
    </citation>
    <scope>NUCLEOTIDE SEQUENCE [LARGE SCALE GENOMIC DNA]</scope>
    <source>
        <strain evidence="15">cv. F153</strain>
    </source>
</reference>
<keyword evidence="3 11" id="KW-0812">Transmembrane</keyword>
<feature type="region of interest" description="Disordered" evidence="10">
    <location>
        <begin position="255"/>
        <end position="283"/>
    </location>
</feature>
<dbReference type="InterPro" id="IPR036779">
    <property type="entry name" value="LysM_dom_sf"/>
</dbReference>